<dbReference type="EMBL" id="FTNF01000001">
    <property type="protein sequence ID" value="SIQ13620.1"/>
    <property type="molecule type" value="Genomic_DNA"/>
</dbReference>
<evidence type="ECO:0000313" key="1">
    <source>
        <dbReference type="EMBL" id="SIQ13620.1"/>
    </source>
</evidence>
<name>A0A1N6QAJ9_9ACTN</name>
<keyword evidence="2" id="KW-1185">Reference proteome</keyword>
<sequence length="50" mass="5045">MSGRKFGRLWAVSLAVAALAAVALGVIGTEVQAVGIEWGAPASHSVPVSR</sequence>
<dbReference type="AlphaFoldDB" id="A0A1N6QAJ9"/>
<proteinExistence type="predicted"/>
<dbReference type="Proteomes" id="UP000186004">
    <property type="component" value="Unassembled WGS sequence"/>
</dbReference>
<gene>
    <name evidence="1" type="ORF">SAMN05444858_101252</name>
</gene>
<accession>A0A1N6QAJ9</accession>
<evidence type="ECO:0000313" key="2">
    <source>
        <dbReference type="Proteomes" id="UP000186004"/>
    </source>
</evidence>
<reference evidence="1 2" key="1">
    <citation type="submission" date="2017-01" db="EMBL/GenBank/DDBJ databases">
        <authorList>
            <person name="Mah S.A."/>
            <person name="Swanson W.J."/>
            <person name="Moy G.W."/>
            <person name="Vacquier V.D."/>
        </authorList>
    </citation>
    <scope>NUCLEOTIDE SEQUENCE [LARGE SCALE GENOMIC DNA]</scope>
    <source>
        <strain evidence="1 2">DSM 45758</strain>
    </source>
</reference>
<dbReference type="STRING" id="1198245.SAMN05444858_101252"/>
<organism evidence="1 2">
    <name type="scientific">Micromonospora avicenniae</name>
    <dbReference type="NCBI Taxonomy" id="1198245"/>
    <lineage>
        <taxon>Bacteria</taxon>
        <taxon>Bacillati</taxon>
        <taxon>Actinomycetota</taxon>
        <taxon>Actinomycetes</taxon>
        <taxon>Micromonosporales</taxon>
        <taxon>Micromonosporaceae</taxon>
        <taxon>Micromonospora</taxon>
    </lineage>
</organism>
<protein>
    <submittedName>
        <fullName evidence="1">Uncharacterized protein</fullName>
    </submittedName>
</protein>